<dbReference type="SUPFAM" id="SSF52833">
    <property type="entry name" value="Thioredoxin-like"/>
    <property type="match status" value="1"/>
</dbReference>
<evidence type="ECO:0000259" key="8">
    <source>
        <dbReference type="Pfam" id="PF01494"/>
    </source>
</evidence>
<dbReference type="EMBL" id="JAEMUH010000015">
    <property type="protein sequence ID" value="MBJ7551988.1"/>
    <property type="molecule type" value="Genomic_DNA"/>
</dbReference>
<gene>
    <name evidence="10" type="ORF">JHD44_14965</name>
</gene>
<feature type="domain" description="Phenol hydroxylase-like C-terminal dimerisation" evidence="9">
    <location>
        <begin position="447"/>
        <end position="639"/>
    </location>
</feature>
<keyword evidence="10" id="KW-0503">Monooxygenase</keyword>
<comment type="similarity">
    <text evidence="2">Belongs to the PheA/TfdB FAD monooxygenase family.</text>
</comment>
<evidence type="ECO:0000313" key="11">
    <source>
        <dbReference type="Proteomes" id="UP000598488"/>
    </source>
</evidence>
<protein>
    <recommendedName>
        <fullName evidence="3">Alkyl hydroperoxide reductase subunit F</fullName>
    </recommendedName>
</protein>
<comment type="function">
    <text evidence="7">Serves to protect the cell against DNA damage by alkyl hydroperoxides. It can use either NADH or NADPH as electron donor for direct reduction of redox dyes or of alkyl hydroperoxides when combined with the AhpC protein.</text>
</comment>
<evidence type="ECO:0000256" key="4">
    <source>
        <dbReference type="ARBA" id="ARBA00022630"/>
    </source>
</evidence>
<accession>A0ABS0ZF16</accession>
<dbReference type="CDD" id="cd02979">
    <property type="entry name" value="PHOX_C"/>
    <property type="match status" value="1"/>
</dbReference>
<dbReference type="InterPro" id="IPR002938">
    <property type="entry name" value="FAD-bd"/>
</dbReference>
<dbReference type="PANTHER" id="PTHR43004">
    <property type="entry name" value="TRK SYSTEM POTASSIUM UPTAKE PROTEIN"/>
    <property type="match status" value="1"/>
</dbReference>
<keyword evidence="4" id="KW-0285">Flavoprotein</keyword>
<evidence type="ECO:0000313" key="10">
    <source>
        <dbReference type="EMBL" id="MBJ7551988.1"/>
    </source>
</evidence>
<name>A0ABS0ZF16_9GAMM</name>
<evidence type="ECO:0000256" key="1">
    <source>
        <dbReference type="ARBA" id="ARBA00001974"/>
    </source>
</evidence>
<dbReference type="Gene3D" id="3.50.50.60">
    <property type="entry name" value="FAD/NAD(P)-binding domain"/>
    <property type="match status" value="1"/>
</dbReference>
<dbReference type="Pfam" id="PF07976">
    <property type="entry name" value="Phe_hydrox_dim"/>
    <property type="match status" value="1"/>
</dbReference>
<dbReference type="Proteomes" id="UP000598488">
    <property type="component" value="Unassembled WGS sequence"/>
</dbReference>
<dbReference type="Pfam" id="PF01494">
    <property type="entry name" value="FAD_binding_3"/>
    <property type="match status" value="1"/>
</dbReference>
<evidence type="ECO:0000256" key="2">
    <source>
        <dbReference type="ARBA" id="ARBA00007801"/>
    </source>
</evidence>
<organism evidence="10 11">
    <name type="scientific">Marinomonas ostreistagni</name>
    <dbReference type="NCBI Taxonomy" id="359209"/>
    <lineage>
        <taxon>Bacteria</taxon>
        <taxon>Pseudomonadati</taxon>
        <taxon>Pseudomonadota</taxon>
        <taxon>Gammaproteobacteria</taxon>
        <taxon>Oceanospirillales</taxon>
        <taxon>Oceanospirillaceae</taxon>
        <taxon>Marinomonas</taxon>
    </lineage>
</organism>
<evidence type="ECO:0000256" key="3">
    <source>
        <dbReference type="ARBA" id="ARBA00020059"/>
    </source>
</evidence>
<dbReference type="PRINTS" id="PR00420">
    <property type="entry name" value="RNGMNOXGNASE"/>
</dbReference>
<comment type="cofactor">
    <cofactor evidence="1">
        <name>FAD</name>
        <dbReference type="ChEBI" id="CHEBI:57692"/>
    </cofactor>
</comment>
<evidence type="ECO:0000256" key="6">
    <source>
        <dbReference type="ARBA" id="ARBA00023002"/>
    </source>
</evidence>
<sequence length="640" mass="71578">MQYHVNGFHPGDPRFSDPQDAVVAPPIKRPMPAEVDVLIIGCGPAGLNLAAQLSQFGQIKTAIVDIKDDRLLVGQADGIACRTVEMFQAYGFADQIIQEGYQVNEAAFWKPDAENPEHISRTGKVEDVEEDLSEMPHMIINQARVHDEFLRVMRQAPGKIEPHYQRKFLGLEVNEDDSEYPVTVKLERMVNYSQFNQEIETVKAKYVVGCDGARSGVRTAIGHKLVGDALNQAWGVMDVLLNTDFPDIRLKSLIQSNKEGNMLIIPREGGYMARIYVELDKLKENERVARDQMTSDILVAAANRIIAPYTMDVKDVAWWSVYEIGQRITTAFDDATAERSARVFLAGDACHTHSPKAGQGLNTSVMDTWNLGWKLAHVLTGLAPERLLSSYSQERHEYGQALIDFDREWSAMFSAKPKSAEHPDGVDPAEFQRYFKLFGRYTAGVSIQYRPSDVIGSGTHDNLATGLKVGLRFHSANVIRHGDAKPVQLGHCHTVNGAYRMYLFAGQQAPMSDDCGVRKLADYLVNDPSSPVNRFTPNGADIDSVIDIRAIFQCHHHELERSQLDPLLTPQKGKFGLKDYEKVYCAPLKEGKDIYDMRGIDRNQGCVVVVRPDQYVAEVLPLDDVQGINAFFDNVLIQQN</sequence>
<dbReference type="InterPro" id="IPR012941">
    <property type="entry name" value="Phe_hydrox_C_dim_dom"/>
</dbReference>
<dbReference type="NCBIfam" id="NF006144">
    <property type="entry name" value="PRK08294.1"/>
    <property type="match status" value="1"/>
</dbReference>
<dbReference type="InterPro" id="IPR036249">
    <property type="entry name" value="Thioredoxin-like_sf"/>
</dbReference>
<dbReference type="GO" id="GO:0004497">
    <property type="term" value="F:monooxygenase activity"/>
    <property type="evidence" value="ECO:0007669"/>
    <property type="project" value="UniProtKB-KW"/>
</dbReference>
<keyword evidence="6" id="KW-0560">Oxidoreductase</keyword>
<dbReference type="InterPro" id="IPR038220">
    <property type="entry name" value="PHOX_C_sf"/>
</dbReference>
<dbReference type="RefSeq" id="WP_199463576.1">
    <property type="nucleotide sequence ID" value="NZ_JAEMUH010000015.1"/>
</dbReference>
<evidence type="ECO:0000256" key="7">
    <source>
        <dbReference type="ARBA" id="ARBA00024806"/>
    </source>
</evidence>
<keyword evidence="5" id="KW-0274">FAD</keyword>
<dbReference type="PANTHER" id="PTHR43004:SF19">
    <property type="entry name" value="BINDING MONOOXYGENASE, PUTATIVE (JCVI)-RELATED"/>
    <property type="match status" value="1"/>
</dbReference>
<keyword evidence="11" id="KW-1185">Reference proteome</keyword>
<dbReference type="Gene3D" id="3.40.30.20">
    <property type="match status" value="1"/>
</dbReference>
<dbReference type="SUPFAM" id="SSF51905">
    <property type="entry name" value="FAD/NAD(P)-binding domain"/>
    <property type="match status" value="1"/>
</dbReference>
<reference evidence="10 11" key="1">
    <citation type="submission" date="2020-12" db="EMBL/GenBank/DDBJ databases">
        <title>Comparative genome analysis of fungal antagonists Marinomonas ostreistagni 398 and M. spartinae 468.</title>
        <authorList>
            <person name="Fields J.L."/>
            <person name="Mavrodi O.V."/>
            <person name="Biber P.D."/>
            <person name="Indest K.J."/>
            <person name="Mavrodi D.V."/>
        </authorList>
    </citation>
    <scope>NUCLEOTIDE SEQUENCE [LARGE SCALE GENOMIC DNA]</scope>
    <source>
        <strain evidence="10 11">USM7</strain>
    </source>
</reference>
<dbReference type="Gene3D" id="3.30.9.10">
    <property type="entry name" value="D-Amino Acid Oxidase, subunit A, domain 2"/>
    <property type="match status" value="1"/>
</dbReference>
<proteinExistence type="inferred from homology"/>
<feature type="domain" description="FAD-binding" evidence="8">
    <location>
        <begin position="34"/>
        <end position="405"/>
    </location>
</feature>
<dbReference type="InterPro" id="IPR036188">
    <property type="entry name" value="FAD/NAD-bd_sf"/>
</dbReference>
<comment type="caution">
    <text evidence="10">The sequence shown here is derived from an EMBL/GenBank/DDBJ whole genome shotgun (WGS) entry which is preliminary data.</text>
</comment>
<dbReference type="InterPro" id="IPR050641">
    <property type="entry name" value="RIFMO-like"/>
</dbReference>
<evidence type="ECO:0000256" key="5">
    <source>
        <dbReference type="ARBA" id="ARBA00022827"/>
    </source>
</evidence>
<dbReference type="SUPFAM" id="SSF54373">
    <property type="entry name" value="FAD-linked reductases, C-terminal domain"/>
    <property type="match status" value="1"/>
</dbReference>
<evidence type="ECO:0000259" key="9">
    <source>
        <dbReference type="Pfam" id="PF07976"/>
    </source>
</evidence>